<name>A0AAW1MLD7_POPJA</name>
<dbReference type="Proteomes" id="UP001458880">
    <property type="component" value="Unassembled WGS sequence"/>
</dbReference>
<evidence type="ECO:0000256" key="3">
    <source>
        <dbReference type="ARBA" id="ARBA00022833"/>
    </source>
</evidence>
<feature type="domain" description="FLYWCH-type" evidence="4">
    <location>
        <begin position="177"/>
        <end position="233"/>
    </location>
</feature>
<evidence type="ECO:0000259" key="4">
    <source>
        <dbReference type="Pfam" id="PF04500"/>
    </source>
</evidence>
<evidence type="ECO:0000313" key="6">
    <source>
        <dbReference type="Proteomes" id="UP001458880"/>
    </source>
</evidence>
<evidence type="ECO:0000256" key="1">
    <source>
        <dbReference type="ARBA" id="ARBA00022723"/>
    </source>
</evidence>
<comment type="caution">
    <text evidence="5">The sequence shown here is derived from an EMBL/GenBank/DDBJ whole genome shotgun (WGS) entry which is preliminary data.</text>
</comment>
<dbReference type="GO" id="GO:0008270">
    <property type="term" value="F:zinc ion binding"/>
    <property type="evidence" value="ECO:0007669"/>
    <property type="project" value="UniProtKB-KW"/>
</dbReference>
<reference evidence="5 6" key="1">
    <citation type="journal article" date="2024" name="BMC Genomics">
        <title>De novo assembly and annotation of Popillia japonica's genome with initial clues to its potential as an invasive pest.</title>
        <authorList>
            <person name="Cucini C."/>
            <person name="Boschi S."/>
            <person name="Funari R."/>
            <person name="Cardaioli E."/>
            <person name="Iannotti N."/>
            <person name="Marturano G."/>
            <person name="Paoli F."/>
            <person name="Bruttini M."/>
            <person name="Carapelli A."/>
            <person name="Frati F."/>
            <person name="Nardi F."/>
        </authorList>
    </citation>
    <scope>NUCLEOTIDE SEQUENCE [LARGE SCALE GENOMIC DNA]</scope>
    <source>
        <strain evidence="5">DMR45628</strain>
    </source>
</reference>
<dbReference type="InterPro" id="IPR007588">
    <property type="entry name" value="Znf_FLYWCH"/>
</dbReference>
<sequence>MAKLKMRKDQLVITYKYHTHSPPDNRFVMRHHNTESEILKRDDGGLWGKLESGGVSWGDDEELQRKPGAFGETVGRHGEKRRDFWESWGTVGDTMVTQEAGGLSGNDGVHMGDPEEHNFSNNFSILGTFYFLHGAKHPMLVYEHYKFKVIKRHPDSTVWRCVGYDTYKCIFYFCSGAKHHMLIYKDYKYKLVKKGVDYTIWRCVGYETHKCKSRLKTFALKDEAVIMNGFHTHDSVKKTFENCLYRRLLNICHKAIRVK</sequence>
<keyword evidence="2" id="KW-0863">Zinc-finger</keyword>
<evidence type="ECO:0000256" key="2">
    <source>
        <dbReference type="ARBA" id="ARBA00022771"/>
    </source>
</evidence>
<dbReference type="EMBL" id="JASPKY010000031">
    <property type="protein sequence ID" value="KAK9747326.1"/>
    <property type="molecule type" value="Genomic_DNA"/>
</dbReference>
<proteinExistence type="predicted"/>
<accession>A0AAW1MLD7</accession>
<evidence type="ECO:0000313" key="5">
    <source>
        <dbReference type="EMBL" id="KAK9747326.1"/>
    </source>
</evidence>
<keyword evidence="3" id="KW-0862">Zinc</keyword>
<gene>
    <name evidence="5" type="ORF">QE152_g5306</name>
</gene>
<dbReference type="Gene3D" id="2.20.25.240">
    <property type="match status" value="1"/>
</dbReference>
<organism evidence="5 6">
    <name type="scientific">Popillia japonica</name>
    <name type="common">Japanese beetle</name>
    <dbReference type="NCBI Taxonomy" id="7064"/>
    <lineage>
        <taxon>Eukaryota</taxon>
        <taxon>Metazoa</taxon>
        <taxon>Ecdysozoa</taxon>
        <taxon>Arthropoda</taxon>
        <taxon>Hexapoda</taxon>
        <taxon>Insecta</taxon>
        <taxon>Pterygota</taxon>
        <taxon>Neoptera</taxon>
        <taxon>Endopterygota</taxon>
        <taxon>Coleoptera</taxon>
        <taxon>Polyphaga</taxon>
        <taxon>Scarabaeiformia</taxon>
        <taxon>Scarabaeidae</taxon>
        <taxon>Rutelinae</taxon>
        <taxon>Popillia</taxon>
    </lineage>
</organism>
<protein>
    <submittedName>
        <fullName evidence="5">FLYWCH zinc finger domain</fullName>
    </submittedName>
</protein>
<keyword evidence="6" id="KW-1185">Reference proteome</keyword>
<keyword evidence="1" id="KW-0479">Metal-binding</keyword>
<dbReference type="AlphaFoldDB" id="A0AAW1MLD7"/>
<dbReference type="Pfam" id="PF04500">
    <property type="entry name" value="FLYWCH"/>
    <property type="match status" value="1"/>
</dbReference>